<evidence type="ECO:0000259" key="13">
    <source>
        <dbReference type="Pfam" id="PF08264"/>
    </source>
</evidence>
<dbReference type="PANTHER" id="PTHR42780:SF1">
    <property type="entry name" value="ISOLEUCINE--TRNA LIGASE, CYTOPLASMIC"/>
    <property type="match status" value="1"/>
</dbReference>
<accession>A0A3E5E6I8</accession>
<evidence type="ECO:0000256" key="10">
    <source>
        <dbReference type="ARBA" id="ARBA00048359"/>
    </source>
</evidence>
<dbReference type="FunFam" id="3.40.50.620:FF:000205">
    <property type="entry name" value="Isoleucine--tRNA ligase"/>
    <property type="match status" value="1"/>
</dbReference>
<dbReference type="Proteomes" id="UP000283872">
    <property type="component" value="Unassembled WGS sequence"/>
</dbReference>
<feature type="domain" description="Methionyl/Valyl/Leucyl/Isoleucyl-tRNA synthetase anticodon-binding" evidence="13">
    <location>
        <begin position="846"/>
        <end position="992"/>
    </location>
</feature>
<comment type="cofactor">
    <cofactor evidence="11">
        <name>Zn(2+)</name>
        <dbReference type="ChEBI" id="CHEBI:29105"/>
    </cofactor>
</comment>
<gene>
    <name evidence="11" type="primary">ileS</name>
    <name evidence="14" type="ORF">DWY11_06650</name>
</gene>
<organism evidence="14 15">
    <name type="scientific">Segatella copri</name>
    <dbReference type="NCBI Taxonomy" id="165179"/>
    <lineage>
        <taxon>Bacteria</taxon>
        <taxon>Pseudomonadati</taxon>
        <taxon>Bacteroidota</taxon>
        <taxon>Bacteroidia</taxon>
        <taxon>Bacteroidales</taxon>
        <taxon>Prevotellaceae</taxon>
        <taxon>Segatella</taxon>
    </lineage>
</organism>
<evidence type="ECO:0000256" key="5">
    <source>
        <dbReference type="ARBA" id="ARBA00022833"/>
    </source>
</evidence>
<dbReference type="SUPFAM" id="SSF47323">
    <property type="entry name" value="Anticodon-binding domain of a subclass of class I aminoacyl-tRNA synthetases"/>
    <property type="match status" value="2"/>
</dbReference>
<dbReference type="GO" id="GO:0008270">
    <property type="term" value="F:zinc ion binding"/>
    <property type="evidence" value="ECO:0007669"/>
    <property type="project" value="UniProtKB-UniRule"/>
</dbReference>
<dbReference type="GO" id="GO:0005737">
    <property type="term" value="C:cytoplasm"/>
    <property type="evidence" value="ECO:0007669"/>
    <property type="project" value="UniProtKB-SubCell"/>
</dbReference>
<dbReference type="SUPFAM" id="SSF52374">
    <property type="entry name" value="Nucleotidylyl transferase"/>
    <property type="match status" value="1"/>
</dbReference>
<evidence type="ECO:0000256" key="11">
    <source>
        <dbReference type="HAMAP-Rule" id="MF_02003"/>
    </source>
</evidence>
<evidence type="ECO:0000313" key="15">
    <source>
        <dbReference type="Proteomes" id="UP000283872"/>
    </source>
</evidence>
<dbReference type="GO" id="GO:0002161">
    <property type="term" value="F:aminoacyl-tRNA deacylase activity"/>
    <property type="evidence" value="ECO:0007669"/>
    <property type="project" value="InterPro"/>
</dbReference>
<dbReference type="SUPFAM" id="SSF50677">
    <property type="entry name" value="ValRS/IleRS/LeuRS editing domain"/>
    <property type="match status" value="1"/>
</dbReference>
<comment type="subunit">
    <text evidence="11">Monomer.</text>
</comment>
<keyword evidence="2 11" id="KW-0436">Ligase</keyword>
<dbReference type="PANTHER" id="PTHR42780">
    <property type="entry name" value="SOLEUCYL-TRNA SYNTHETASE"/>
    <property type="match status" value="1"/>
</dbReference>
<dbReference type="Gene3D" id="3.40.50.620">
    <property type="entry name" value="HUPs"/>
    <property type="match status" value="2"/>
</dbReference>
<dbReference type="Pfam" id="PF00133">
    <property type="entry name" value="tRNA-synt_1"/>
    <property type="match status" value="1"/>
</dbReference>
<evidence type="ECO:0000256" key="6">
    <source>
        <dbReference type="ARBA" id="ARBA00022840"/>
    </source>
</evidence>
<dbReference type="InterPro" id="IPR009080">
    <property type="entry name" value="tRNAsynth_Ia_anticodon-bd"/>
</dbReference>
<evidence type="ECO:0000256" key="8">
    <source>
        <dbReference type="ARBA" id="ARBA00023146"/>
    </source>
</evidence>
<dbReference type="InterPro" id="IPR009008">
    <property type="entry name" value="Val/Leu/Ile-tRNA-synth_edit"/>
</dbReference>
<sequence length="1203" mass="136840">MAKKFAEHNGLNLTQTNNDVLAAWEKNDIFHKSIDEREGCPQFIFFEGPPSANGHPGIHHVLARSIKDTFNRYKTMKGFQVHRKAGWDTHGLPVELGVEKELGITKKDIDNKASEKYISTEDYNHKCRENVMKFTAEWRELTEKMGYFVDLDHPYITYDNKYIETLWWLLKQLYNKGLLYKGYTIQPYSPGAGTGLSSHELNQPGCYRDVKDLTTTAQFLIKDPKAEWTKWGKPYFIAWTTTPWTLPSNVALCVGPKIDYVAIETYNLYNGEPMTLVMAEALVGSYLKADQECKEGDLLPFDKEKKQCPWRIVDHMKGTDLEGMHYEQLLPWVKPCEKVDLFAPAFVTEYAAAHPEKVFASEDGRDQFVEMESEAFRVILGDYVTTDDGTGIVHIAPTFGADDAKVAKDANIPALYLINKKGETRPMVDLQGKFYLIEDLDANFVNACVNKEAYAHHAGDYVKNAYDPQFNVDGVWDKKASDKAEDLNIVLCYELKQEGKAFKSEKHVHNYPHCWRTDKPILYYPLDSWFIKDTARKERMVELNKTINWQPESTGTGRFGNWLENLNDWNLSRSRFWGTPLPIWRDENRGEKCIGSLEELYAEIEKSVAAGIMQSNPLKENGFVPGDYSQENYDKIDLHRPYVDKIVLVNEEGKPMYRESDLIDVWFDSGSMPYAQLHYPFEGEMARGTEADRDALIHSTYEGYAIPPKFYPADFINEGVDQTRGWFFTLHAIATMVFDSVAFKNVISSGLVLDAKGNKMSKHVGNVTNPFEMIDKYGADPVRFYMMTNSEPWDNLKFDPNGVDETRRKFFGTLYNTYSFFALYANVDGFDAEAAQVPFEKRPEIDRWILSSLNTLIKGVDRELAGYDPTRAGRLIDAFVNDDLSNWYVRLNRKRFWGKEMSEDKLSAYQTLYTCLMTVAKLLAPFAPFYADELYHDLGGELESVHLDKFPVADEAAIDADLEERMAIAQKITSMVLALRRKVNIKVRQPLQQIMIPAVDDVQKAHIEAVAGLLKNEVNVKEVNFIEGQGILVKKVKCNFRVMGKKFGKLMKGVAAQISALDQDQIAAFEKAGNITLNIDGQEAVVEVADVEIISEDIPGWLVSNEGNLTVALEVELTPELKKEGMARELINRIQNLRKETGLEITDRINVTVAPNEETDAAIKAFADYIKGQVLADSIEIGDNSGVETEFDDFKLNILVEKN</sequence>
<keyword evidence="8 11" id="KW-0030">Aminoacyl-tRNA synthetase</keyword>
<keyword evidence="5 11" id="KW-0862">Zinc</keyword>
<evidence type="ECO:0000313" key="14">
    <source>
        <dbReference type="EMBL" id="RGS16501.1"/>
    </source>
</evidence>
<evidence type="ECO:0000256" key="3">
    <source>
        <dbReference type="ARBA" id="ARBA00022723"/>
    </source>
</evidence>
<dbReference type="InterPro" id="IPR013155">
    <property type="entry name" value="M/V/L/I-tRNA-synth_anticd-bd"/>
</dbReference>
<reference evidence="14 15" key="1">
    <citation type="submission" date="2018-08" db="EMBL/GenBank/DDBJ databases">
        <title>A genome reference for cultivated species of the human gut microbiota.</title>
        <authorList>
            <person name="Zou Y."/>
            <person name="Xue W."/>
            <person name="Luo G."/>
        </authorList>
    </citation>
    <scope>NUCLEOTIDE SEQUENCE [LARGE SCALE GENOMIC DNA]</scope>
    <source>
        <strain evidence="14 15">AF24-12</strain>
    </source>
</reference>
<comment type="subcellular location">
    <subcellularLocation>
        <location evidence="11">Cytoplasm</location>
    </subcellularLocation>
</comment>
<dbReference type="HAMAP" id="MF_02003">
    <property type="entry name" value="Ile_tRNA_synth_type2"/>
    <property type="match status" value="1"/>
</dbReference>
<dbReference type="NCBIfam" id="TIGR00392">
    <property type="entry name" value="ileS"/>
    <property type="match status" value="1"/>
</dbReference>
<evidence type="ECO:0000256" key="4">
    <source>
        <dbReference type="ARBA" id="ARBA00022741"/>
    </source>
</evidence>
<proteinExistence type="inferred from homology"/>
<feature type="short sequence motif" description="'HIGH' region" evidence="11">
    <location>
        <begin position="50"/>
        <end position="60"/>
    </location>
</feature>
<dbReference type="InterPro" id="IPR002301">
    <property type="entry name" value="Ile-tRNA-ligase"/>
</dbReference>
<dbReference type="GO" id="GO:0006428">
    <property type="term" value="P:isoleucyl-tRNA aminoacylation"/>
    <property type="evidence" value="ECO:0007669"/>
    <property type="project" value="UniProtKB-UniRule"/>
</dbReference>
<dbReference type="EC" id="6.1.1.5" evidence="11"/>
<dbReference type="Gene3D" id="1.10.730.10">
    <property type="entry name" value="Isoleucyl-tRNA Synthetase, Domain 1"/>
    <property type="match status" value="1"/>
</dbReference>
<evidence type="ECO:0000259" key="12">
    <source>
        <dbReference type="Pfam" id="PF00133"/>
    </source>
</evidence>
<comment type="function">
    <text evidence="9 11">Catalyzes the attachment of isoleucine to tRNA(Ile). As IleRS can inadvertently accommodate and process structurally similar amino acids such as valine, to avoid such errors it has two additional distinct tRNA(Ile)-dependent editing activities. One activity is designated as 'pretransfer' editing and involves the hydrolysis of activated Val-AMP. The other activity is designated 'posttransfer' editing and involves deacylation of mischarged Val-tRNA(Ile).</text>
</comment>
<keyword evidence="7 11" id="KW-0648">Protein biosynthesis</keyword>
<dbReference type="GO" id="GO:0004822">
    <property type="term" value="F:isoleucine-tRNA ligase activity"/>
    <property type="evidence" value="ECO:0007669"/>
    <property type="project" value="UniProtKB-UniRule"/>
</dbReference>
<keyword evidence="3 11" id="KW-0479">Metal-binding</keyword>
<dbReference type="AlphaFoldDB" id="A0A3E5E6I8"/>
<name>A0A3E5E6I8_9BACT</name>
<evidence type="ECO:0000256" key="7">
    <source>
        <dbReference type="ARBA" id="ARBA00022917"/>
    </source>
</evidence>
<keyword evidence="4 11" id="KW-0547">Nucleotide-binding</keyword>
<evidence type="ECO:0000256" key="9">
    <source>
        <dbReference type="ARBA" id="ARBA00025217"/>
    </source>
</evidence>
<dbReference type="InterPro" id="IPR002300">
    <property type="entry name" value="aa-tRNA-synth_Ia"/>
</dbReference>
<comment type="caution">
    <text evidence="14">The sequence shown here is derived from an EMBL/GenBank/DDBJ whole genome shotgun (WGS) entry which is preliminary data.</text>
</comment>
<dbReference type="CDD" id="cd07961">
    <property type="entry name" value="Anticodon_Ia_Ile_ABEc"/>
    <property type="match status" value="1"/>
</dbReference>
<dbReference type="InterPro" id="IPR033709">
    <property type="entry name" value="Anticodon_Ile_ABEc"/>
</dbReference>
<protein>
    <recommendedName>
        <fullName evidence="11">Isoleucine--tRNA ligase</fullName>
        <ecNumber evidence="11">6.1.1.5</ecNumber>
    </recommendedName>
    <alternativeName>
        <fullName evidence="11">Isoleucyl-tRNA synthetase</fullName>
        <shortName evidence="11">IleRS</shortName>
    </alternativeName>
</protein>
<dbReference type="EMBL" id="QRVA01000012">
    <property type="protein sequence ID" value="RGS16501.1"/>
    <property type="molecule type" value="Genomic_DNA"/>
</dbReference>
<dbReference type="InterPro" id="IPR023586">
    <property type="entry name" value="Ile-tRNA-ligase_type2"/>
</dbReference>
<keyword evidence="6 11" id="KW-0067">ATP-binding</keyword>
<keyword evidence="1 11" id="KW-0963">Cytoplasm</keyword>
<evidence type="ECO:0000256" key="2">
    <source>
        <dbReference type="ARBA" id="ARBA00022598"/>
    </source>
</evidence>
<comment type="catalytic activity">
    <reaction evidence="10 11">
        <text>tRNA(Ile) + L-isoleucine + ATP = L-isoleucyl-tRNA(Ile) + AMP + diphosphate</text>
        <dbReference type="Rhea" id="RHEA:11060"/>
        <dbReference type="Rhea" id="RHEA-COMP:9666"/>
        <dbReference type="Rhea" id="RHEA-COMP:9695"/>
        <dbReference type="ChEBI" id="CHEBI:30616"/>
        <dbReference type="ChEBI" id="CHEBI:33019"/>
        <dbReference type="ChEBI" id="CHEBI:58045"/>
        <dbReference type="ChEBI" id="CHEBI:78442"/>
        <dbReference type="ChEBI" id="CHEBI:78528"/>
        <dbReference type="ChEBI" id="CHEBI:456215"/>
        <dbReference type="EC" id="6.1.1.5"/>
    </reaction>
</comment>
<comment type="domain">
    <text evidence="11">IleRS has two distinct active sites: one for aminoacylation and one for editing. The misactivated valine is translocated from the active site to the editing site, which sterically excludes the correctly activated isoleucine. The single editing site contains two valyl binding pockets, one specific for each substrate (Val-AMP or Val-tRNA(Ile)).</text>
</comment>
<feature type="binding site" evidence="11">
    <location>
        <position position="762"/>
    </location>
    <ligand>
        <name>ATP</name>
        <dbReference type="ChEBI" id="CHEBI:30616"/>
    </ligand>
</feature>
<dbReference type="GO" id="GO:0005524">
    <property type="term" value="F:ATP binding"/>
    <property type="evidence" value="ECO:0007669"/>
    <property type="project" value="UniProtKB-UniRule"/>
</dbReference>
<dbReference type="InterPro" id="IPR014729">
    <property type="entry name" value="Rossmann-like_a/b/a_fold"/>
</dbReference>
<evidence type="ECO:0000256" key="1">
    <source>
        <dbReference type="ARBA" id="ARBA00022490"/>
    </source>
</evidence>
<dbReference type="Gene3D" id="3.90.740.10">
    <property type="entry name" value="Valyl/Leucyl/Isoleucyl-tRNA synthetase, editing domain"/>
    <property type="match status" value="1"/>
</dbReference>
<dbReference type="GO" id="GO:0000049">
    <property type="term" value="F:tRNA binding"/>
    <property type="evidence" value="ECO:0007669"/>
    <property type="project" value="InterPro"/>
</dbReference>
<dbReference type="Pfam" id="PF19302">
    <property type="entry name" value="DUF5915"/>
    <property type="match status" value="1"/>
</dbReference>
<feature type="short sequence motif" description="'KMSKS' region" evidence="11">
    <location>
        <begin position="759"/>
        <end position="763"/>
    </location>
</feature>
<dbReference type="RefSeq" id="WP_117586633.1">
    <property type="nucleotide sequence ID" value="NZ_QRVA01000012.1"/>
</dbReference>
<comment type="similarity">
    <text evidence="11">Belongs to the class-I aminoacyl-tRNA synthetase family. IleS type 2 subfamily.</text>
</comment>
<dbReference type="Pfam" id="PF08264">
    <property type="entry name" value="Anticodon_1"/>
    <property type="match status" value="1"/>
</dbReference>
<feature type="domain" description="Aminoacyl-tRNA synthetase class Ia" evidence="12">
    <location>
        <begin position="20"/>
        <end position="798"/>
    </location>
</feature>
<dbReference type="PRINTS" id="PR00984">
    <property type="entry name" value="TRNASYNTHILE"/>
</dbReference>